<gene>
    <name evidence="1" type="ORF">SPELUC_LOCUS4264</name>
</gene>
<dbReference type="EMBL" id="CAJVPW010003727">
    <property type="protein sequence ID" value="CAG8528622.1"/>
    <property type="molecule type" value="Genomic_DNA"/>
</dbReference>
<evidence type="ECO:0000313" key="2">
    <source>
        <dbReference type="Proteomes" id="UP000789366"/>
    </source>
</evidence>
<reference evidence="1" key="1">
    <citation type="submission" date="2021-06" db="EMBL/GenBank/DDBJ databases">
        <authorList>
            <person name="Kallberg Y."/>
            <person name="Tangrot J."/>
            <person name="Rosling A."/>
        </authorList>
    </citation>
    <scope>NUCLEOTIDE SEQUENCE</scope>
    <source>
        <strain evidence="1">28 12/20/2015</strain>
    </source>
</reference>
<name>A0ACA9LG13_9GLOM</name>
<comment type="caution">
    <text evidence="1">The sequence shown here is derived from an EMBL/GenBank/DDBJ whole genome shotgun (WGS) entry which is preliminary data.</text>
</comment>
<organism evidence="1 2">
    <name type="scientific">Cetraspora pellucida</name>
    <dbReference type="NCBI Taxonomy" id="1433469"/>
    <lineage>
        <taxon>Eukaryota</taxon>
        <taxon>Fungi</taxon>
        <taxon>Fungi incertae sedis</taxon>
        <taxon>Mucoromycota</taxon>
        <taxon>Glomeromycotina</taxon>
        <taxon>Glomeromycetes</taxon>
        <taxon>Diversisporales</taxon>
        <taxon>Gigasporaceae</taxon>
        <taxon>Cetraspora</taxon>
    </lineage>
</organism>
<keyword evidence="2" id="KW-1185">Reference proteome</keyword>
<dbReference type="Proteomes" id="UP000789366">
    <property type="component" value="Unassembled WGS sequence"/>
</dbReference>
<protein>
    <submittedName>
        <fullName evidence="1">9229_t:CDS:1</fullName>
    </submittedName>
</protein>
<evidence type="ECO:0000313" key="1">
    <source>
        <dbReference type="EMBL" id="CAG8528622.1"/>
    </source>
</evidence>
<feature type="non-terminal residue" evidence="1">
    <location>
        <position position="68"/>
    </location>
</feature>
<feature type="non-terminal residue" evidence="1">
    <location>
        <position position="1"/>
    </location>
</feature>
<sequence>MMENHTFEQNVSTTLLNSTEQSFERISSNHPIEFEAVFGSEFVAVFDSKIKTVSGLVDAQTFSSENEN</sequence>
<proteinExistence type="predicted"/>
<accession>A0ACA9LG13</accession>